<comment type="caution">
    <text evidence="2">The sequence shown here is derived from an EMBL/GenBank/DDBJ whole genome shotgun (WGS) entry which is preliminary data.</text>
</comment>
<evidence type="ECO:0000313" key="2">
    <source>
        <dbReference type="EMBL" id="KAJ1193076.1"/>
    </source>
</evidence>
<organism evidence="2 3">
    <name type="scientific">Pleurodeles waltl</name>
    <name type="common">Iberian ribbed newt</name>
    <dbReference type="NCBI Taxonomy" id="8319"/>
    <lineage>
        <taxon>Eukaryota</taxon>
        <taxon>Metazoa</taxon>
        <taxon>Chordata</taxon>
        <taxon>Craniata</taxon>
        <taxon>Vertebrata</taxon>
        <taxon>Euteleostomi</taxon>
        <taxon>Amphibia</taxon>
        <taxon>Batrachia</taxon>
        <taxon>Caudata</taxon>
        <taxon>Salamandroidea</taxon>
        <taxon>Salamandridae</taxon>
        <taxon>Pleurodelinae</taxon>
        <taxon>Pleurodeles</taxon>
    </lineage>
</organism>
<proteinExistence type="predicted"/>
<protein>
    <submittedName>
        <fullName evidence="2">Uncharacterized protein</fullName>
    </submittedName>
</protein>
<name>A0AAV7UXF7_PLEWA</name>
<dbReference type="Proteomes" id="UP001066276">
    <property type="component" value="Chromosome 2_2"/>
</dbReference>
<feature type="region of interest" description="Disordered" evidence="1">
    <location>
        <begin position="1"/>
        <end position="25"/>
    </location>
</feature>
<evidence type="ECO:0000256" key="1">
    <source>
        <dbReference type="SAM" id="MobiDB-lite"/>
    </source>
</evidence>
<sequence>MRRARPDSREGGIARATPAHDRWTGPRRCSVAAEALSGAGSVLQLGPMWPVGGGHGWWRWYPCPRLEVRRHCGTYRGGPLPRRVPGAARAPAETGLQWLQTGVEVGSDGVGPPHPHLHGPGHGGERRGRLMMEWWRPRP</sequence>
<keyword evidence="3" id="KW-1185">Reference proteome</keyword>
<evidence type="ECO:0000313" key="3">
    <source>
        <dbReference type="Proteomes" id="UP001066276"/>
    </source>
</evidence>
<dbReference type="AlphaFoldDB" id="A0AAV7UXF7"/>
<dbReference type="EMBL" id="JANPWB010000004">
    <property type="protein sequence ID" value="KAJ1193076.1"/>
    <property type="molecule type" value="Genomic_DNA"/>
</dbReference>
<gene>
    <name evidence="2" type="ORF">NDU88_002382</name>
</gene>
<feature type="compositionally biased region" description="Basic and acidic residues" evidence="1">
    <location>
        <begin position="1"/>
        <end position="24"/>
    </location>
</feature>
<reference evidence="2" key="1">
    <citation type="journal article" date="2022" name="bioRxiv">
        <title>Sequencing and chromosome-scale assembly of the giantPleurodeles waltlgenome.</title>
        <authorList>
            <person name="Brown T."/>
            <person name="Elewa A."/>
            <person name="Iarovenko S."/>
            <person name="Subramanian E."/>
            <person name="Araus A.J."/>
            <person name="Petzold A."/>
            <person name="Susuki M."/>
            <person name="Suzuki K.-i.T."/>
            <person name="Hayashi T."/>
            <person name="Toyoda A."/>
            <person name="Oliveira C."/>
            <person name="Osipova E."/>
            <person name="Leigh N.D."/>
            <person name="Simon A."/>
            <person name="Yun M.H."/>
        </authorList>
    </citation>
    <scope>NUCLEOTIDE SEQUENCE</scope>
    <source>
        <strain evidence="2">20211129_DDA</strain>
        <tissue evidence="2">Liver</tissue>
    </source>
</reference>
<accession>A0AAV7UXF7</accession>